<dbReference type="InterPro" id="IPR017871">
    <property type="entry name" value="ABC_transporter-like_CS"/>
</dbReference>
<dbReference type="PANTHER" id="PTHR43297:SF2">
    <property type="entry name" value="DIPEPTIDE TRANSPORT ATP-BINDING PROTEIN DPPD"/>
    <property type="match status" value="1"/>
</dbReference>
<dbReference type="PANTHER" id="PTHR43297">
    <property type="entry name" value="OLIGOPEPTIDE TRANSPORT ATP-BINDING PROTEIN APPD"/>
    <property type="match status" value="1"/>
</dbReference>
<dbReference type="NCBIfam" id="TIGR01727">
    <property type="entry name" value="oligo_HPY"/>
    <property type="match status" value="1"/>
</dbReference>
<keyword evidence="6 9" id="KW-0067">ATP-binding</keyword>
<sequence>MLQLTNVTVSSPSKVILDQLSLTVSAGEAVGIVGESGSGKTTILKLLLGLPLNDLVFTQGRISYRDQAISPQKKRVSYPFVGTELAWVTQQSSLGYNNNRKIKDHYEDLVKSHRSQVEKMRSLEECLQMVGLDPAQVPSKYPFELSGGMMQRVSIALALATHPKLLLADEPTSALDVLSKESFIKTLIQLLRTEESTLLFVTHDMSVAKKLADRILVMKEGKIVEEGSRDQIFQNPQHPYTQKLLRAIPKLKL</sequence>
<dbReference type="PROSITE" id="PS00211">
    <property type="entry name" value="ABC_TRANSPORTER_1"/>
    <property type="match status" value="1"/>
</dbReference>
<dbReference type="AlphaFoldDB" id="A0A414CKU3"/>
<comment type="subcellular location">
    <subcellularLocation>
        <location evidence="1">Cell membrane</location>
        <topology evidence="1">Peripheral membrane protein</topology>
    </subcellularLocation>
</comment>
<protein>
    <submittedName>
        <fullName evidence="9">ABC transporter ATP-binding protein</fullName>
    </submittedName>
</protein>
<proteinExistence type="inferred from homology"/>
<dbReference type="Gene3D" id="3.40.50.300">
    <property type="entry name" value="P-loop containing nucleotide triphosphate hydrolases"/>
    <property type="match status" value="1"/>
</dbReference>
<evidence type="ECO:0000256" key="5">
    <source>
        <dbReference type="ARBA" id="ARBA00022741"/>
    </source>
</evidence>
<evidence type="ECO:0000256" key="1">
    <source>
        <dbReference type="ARBA" id="ARBA00004202"/>
    </source>
</evidence>
<dbReference type="GO" id="GO:0016887">
    <property type="term" value="F:ATP hydrolysis activity"/>
    <property type="evidence" value="ECO:0007669"/>
    <property type="project" value="InterPro"/>
</dbReference>
<evidence type="ECO:0000256" key="2">
    <source>
        <dbReference type="ARBA" id="ARBA00005417"/>
    </source>
</evidence>
<dbReference type="InterPro" id="IPR003593">
    <property type="entry name" value="AAA+_ATPase"/>
</dbReference>
<dbReference type="GO" id="GO:0015833">
    <property type="term" value="P:peptide transport"/>
    <property type="evidence" value="ECO:0007669"/>
    <property type="project" value="InterPro"/>
</dbReference>
<reference evidence="9 10" key="1">
    <citation type="submission" date="2018-08" db="EMBL/GenBank/DDBJ databases">
        <title>A genome reference for cultivated species of the human gut microbiota.</title>
        <authorList>
            <person name="Zou Y."/>
            <person name="Xue W."/>
            <person name="Luo G."/>
        </authorList>
    </citation>
    <scope>NUCLEOTIDE SEQUENCE [LARGE SCALE GENOMIC DNA]</scope>
    <source>
        <strain evidence="9 10">AM33-3BH</strain>
    </source>
</reference>
<name>A0A414CKU3_STRPA</name>
<dbReference type="InterPro" id="IPR050388">
    <property type="entry name" value="ABC_Ni/Peptide_Import"/>
</dbReference>
<keyword evidence="7" id="KW-0472">Membrane</keyword>
<evidence type="ECO:0000313" key="9">
    <source>
        <dbReference type="EMBL" id="RHC95644.1"/>
    </source>
</evidence>
<dbReference type="Pfam" id="PF00005">
    <property type="entry name" value="ABC_tran"/>
    <property type="match status" value="1"/>
</dbReference>
<evidence type="ECO:0000256" key="4">
    <source>
        <dbReference type="ARBA" id="ARBA00022475"/>
    </source>
</evidence>
<gene>
    <name evidence="9" type="ORF">DW820_00450</name>
</gene>
<dbReference type="InterPro" id="IPR003439">
    <property type="entry name" value="ABC_transporter-like_ATP-bd"/>
</dbReference>
<dbReference type="RefSeq" id="WP_118095019.1">
    <property type="nucleotide sequence ID" value="NZ_JAHDAE010000007.1"/>
</dbReference>
<dbReference type="GO" id="GO:0005886">
    <property type="term" value="C:plasma membrane"/>
    <property type="evidence" value="ECO:0007669"/>
    <property type="project" value="UniProtKB-SubCell"/>
</dbReference>
<dbReference type="InterPro" id="IPR013563">
    <property type="entry name" value="Oligopep_ABC_C"/>
</dbReference>
<accession>A0A414CKU3</accession>
<dbReference type="SMART" id="SM00382">
    <property type="entry name" value="AAA"/>
    <property type="match status" value="1"/>
</dbReference>
<evidence type="ECO:0000313" key="10">
    <source>
        <dbReference type="Proteomes" id="UP000285773"/>
    </source>
</evidence>
<dbReference type="Pfam" id="PF08352">
    <property type="entry name" value="oligo_HPY"/>
    <property type="match status" value="1"/>
</dbReference>
<evidence type="ECO:0000256" key="6">
    <source>
        <dbReference type="ARBA" id="ARBA00022840"/>
    </source>
</evidence>
<keyword evidence="3" id="KW-0813">Transport</keyword>
<dbReference type="SUPFAM" id="SSF52540">
    <property type="entry name" value="P-loop containing nucleoside triphosphate hydrolases"/>
    <property type="match status" value="1"/>
</dbReference>
<evidence type="ECO:0000259" key="8">
    <source>
        <dbReference type="PROSITE" id="PS50893"/>
    </source>
</evidence>
<dbReference type="PROSITE" id="PS50893">
    <property type="entry name" value="ABC_TRANSPORTER_2"/>
    <property type="match status" value="1"/>
</dbReference>
<comment type="caution">
    <text evidence="9">The sequence shown here is derived from an EMBL/GenBank/DDBJ whole genome shotgun (WGS) entry which is preliminary data.</text>
</comment>
<dbReference type="InterPro" id="IPR027417">
    <property type="entry name" value="P-loop_NTPase"/>
</dbReference>
<dbReference type="EMBL" id="QSIO01000001">
    <property type="protein sequence ID" value="RHC95644.1"/>
    <property type="molecule type" value="Genomic_DNA"/>
</dbReference>
<dbReference type="Proteomes" id="UP000285773">
    <property type="component" value="Unassembled WGS sequence"/>
</dbReference>
<evidence type="ECO:0000256" key="7">
    <source>
        <dbReference type="ARBA" id="ARBA00023136"/>
    </source>
</evidence>
<keyword evidence="5" id="KW-0547">Nucleotide-binding</keyword>
<dbReference type="GO" id="GO:0005524">
    <property type="term" value="F:ATP binding"/>
    <property type="evidence" value="ECO:0007669"/>
    <property type="project" value="UniProtKB-KW"/>
</dbReference>
<keyword evidence="4" id="KW-1003">Cell membrane</keyword>
<comment type="similarity">
    <text evidence="2">Belongs to the ABC transporter superfamily.</text>
</comment>
<evidence type="ECO:0000256" key="3">
    <source>
        <dbReference type="ARBA" id="ARBA00022448"/>
    </source>
</evidence>
<feature type="domain" description="ABC transporter" evidence="8">
    <location>
        <begin position="2"/>
        <end position="245"/>
    </location>
</feature>
<organism evidence="9 10">
    <name type="scientific">Streptococcus parasanguinis</name>
    <dbReference type="NCBI Taxonomy" id="1318"/>
    <lineage>
        <taxon>Bacteria</taxon>
        <taxon>Bacillati</taxon>
        <taxon>Bacillota</taxon>
        <taxon>Bacilli</taxon>
        <taxon>Lactobacillales</taxon>
        <taxon>Streptococcaceae</taxon>
        <taxon>Streptococcus</taxon>
    </lineage>
</organism>